<accession>A0A7J7P1Z2</accession>
<keyword evidence="2" id="KW-0328">Glycosyltransferase</keyword>
<evidence type="ECO:0000256" key="3">
    <source>
        <dbReference type="ARBA" id="ARBA00022679"/>
    </source>
</evidence>
<evidence type="ECO:0000256" key="10">
    <source>
        <dbReference type="PIRSR" id="PIRSR605150-3"/>
    </source>
</evidence>
<protein>
    <recommendedName>
        <fullName evidence="15">Cellulose synthase-like protein H1</fullName>
    </recommendedName>
</protein>
<feature type="binding site" evidence="9">
    <location>
        <position position="79"/>
    </location>
    <ligand>
        <name>UDP-alpha-D-glucose</name>
        <dbReference type="ChEBI" id="CHEBI:58885"/>
    </ligand>
</feature>
<evidence type="ECO:0000256" key="9">
    <source>
        <dbReference type="PIRSR" id="PIRSR605150-2"/>
    </source>
</evidence>
<dbReference type="Pfam" id="PF03552">
    <property type="entry name" value="Cellulose_synt"/>
    <property type="match status" value="2"/>
</dbReference>
<dbReference type="GO" id="GO:0012505">
    <property type="term" value="C:endomembrane system"/>
    <property type="evidence" value="ECO:0007669"/>
    <property type="project" value="UniProtKB-SubCell"/>
</dbReference>
<gene>
    <name evidence="13" type="ORF">GIB67_026947</name>
</gene>
<keyword evidence="3" id="KW-0808">Transferase</keyword>
<comment type="caution">
    <text evidence="13">The sequence shown here is derived from an EMBL/GenBank/DDBJ whole genome shotgun (WGS) entry which is preliminary data.</text>
</comment>
<dbReference type="OrthoDB" id="72851at2759"/>
<feature type="active site" evidence="8">
    <location>
        <position position="409"/>
    </location>
</feature>
<keyword evidence="5 12" id="KW-1133">Transmembrane helix</keyword>
<evidence type="ECO:0000256" key="5">
    <source>
        <dbReference type="ARBA" id="ARBA00022989"/>
    </source>
</evidence>
<evidence type="ECO:0000256" key="12">
    <source>
        <dbReference type="SAM" id="Phobius"/>
    </source>
</evidence>
<organism evidence="13 14">
    <name type="scientific">Kingdonia uniflora</name>
    <dbReference type="NCBI Taxonomy" id="39325"/>
    <lineage>
        <taxon>Eukaryota</taxon>
        <taxon>Viridiplantae</taxon>
        <taxon>Streptophyta</taxon>
        <taxon>Embryophyta</taxon>
        <taxon>Tracheophyta</taxon>
        <taxon>Spermatophyta</taxon>
        <taxon>Magnoliopsida</taxon>
        <taxon>Ranunculales</taxon>
        <taxon>Circaeasteraceae</taxon>
        <taxon>Kingdonia</taxon>
    </lineage>
</organism>
<feature type="coiled-coil region" evidence="11">
    <location>
        <begin position="129"/>
        <end position="156"/>
    </location>
</feature>
<feature type="binding site" evidence="10">
    <location>
        <position position="238"/>
    </location>
    <ligand>
        <name>Mn(2+)</name>
        <dbReference type="ChEBI" id="CHEBI:29035"/>
    </ligand>
</feature>
<dbReference type="Gene3D" id="3.90.550.10">
    <property type="entry name" value="Spore Coat Polysaccharide Biosynthesis Protein SpsA, Chain A"/>
    <property type="match status" value="1"/>
</dbReference>
<evidence type="ECO:0000256" key="4">
    <source>
        <dbReference type="ARBA" id="ARBA00022692"/>
    </source>
</evidence>
<name>A0A7J7P1Z2_9MAGN</name>
<evidence type="ECO:0000256" key="11">
    <source>
        <dbReference type="SAM" id="Coils"/>
    </source>
</evidence>
<sequence>MASQYKGHLMLTNIKWSPVEFKTYPGHLSNRAHELPPVDLFVTTADPVLEPPIITVNTVLSLLALDYPANKLACYVSDDGGSPLTFYSLLESINFAKLWVPFCKKYNVKVRAPFQYFSDQEPLIFGGISSDFREEWKKLKNEYDKLQQKIEEATKHCHPYHLNYMFDDFSKIERGNHSSIVKILWENKDNFPEGLPHLVYVSREKRPKHAHHYKAGAMNVLTRVSGVMTNAPFMLNVDCDMYANNPQVVLHAMCLLLESNHKGEEYAFVQYPQFFYGCLPGDPFGNHMIVLQEYLMRGIAGIQGPLYGGTGCFHRRKVIYGESPVQPKNTRSNVNGKSIEMTLKSKFGYSAELVVSVANLLSGKNKKMLRPSDISSSVKAAIEVADCSYESNTDWGTNVGWVYGSATEDILTGLGIHKRGWRTAYLAPNPHAFLGCAPSGGPACLTQQKRWATGLLEILFSRNNPVIATITGDLQFRQCLMYLYINLWGARSIPELCYALLPAYCLLTDSSFMPTVSKKAFLVPASLFTIYNLYTLLEYLRCGLPVRAWWNYQRMARIISSTAWLFGVLSVVLKLLRLSETVFELTRKDQNNQDDDADIDPGRFTFDDSPIFVPGTALVLVHISALGWTLLRAVRNSGFTSRSGLGEIICSAWVVLSLLPFAKGLFRRGKYGIPYSTIFKSKILVGLFIYFCISVSRN</sequence>
<dbReference type="GO" id="GO:0016020">
    <property type="term" value="C:membrane"/>
    <property type="evidence" value="ECO:0007669"/>
    <property type="project" value="InterPro"/>
</dbReference>
<feature type="transmembrane region" description="Helical" evidence="12">
    <location>
        <begin position="673"/>
        <end position="693"/>
    </location>
</feature>
<feature type="binding site" evidence="10">
    <location>
        <position position="214"/>
    </location>
    <ligand>
        <name>Mn(2+)</name>
        <dbReference type="ChEBI" id="CHEBI:29035"/>
    </ligand>
</feature>
<keyword evidence="14" id="KW-1185">Reference proteome</keyword>
<keyword evidence="11" id="KW-0175">Coiled coil</keyword>
<evidence type="ECO:0000256" key="1">
    <source>
        <dbReference type="ARBA" id="ARBA00004127"/>
    </source>
</evidence>
<dbReference type="InterPro" id="IPR029044">
    <property type="entry name" value="Nucleotide-diphossugar_trans"/>
</dbReference>
<dbReference type="AlphaFoldDB" id="A0A7J7P1Z2"/>
<reference evidence="13 14" key="1">
    <citation type="journal article" date="2020" name="IScience">
        <title>Genome Sequencing of the Endangered Kingdonia uniflora (Circaeasteraceae, Ranunculales) Reveals Potential Mechanisms of Evolutionary Specialization.</title>
        <authorList>
            <person name="Sun Y."/>
            <person name="Deng T."/>
            <person name="Zhang A."/>
            <person name="Moore M.J."/>
            <person name="Landis J.B."/>
            <person name="Lin N."/>
            <person name="Zhang H."/>
            <person name="Zhang X."/>
            <person name="Huang J."/>
            <person name="Zhang X."/>
            <person name="Sun H."/>
            <person name="Wang H."/>
        </authorList>
    </citation>
    <scope>NUCLEOTIDE SEQUENCE [LARGE SCALE GENOMIC DNA]</scope>
    <source>
        <strain evidence="13">TB1705</strain>
        <tissue evidence="13">Leaf</tissue>
    </source>
</reference>
<evidence type="ECO:0000256" key="7">
    <source>
        <dbReference type="ARBA" id="ARBA00023316"/>
    </source>
</evidence>
<dbReference type="Proteomes" id="UP000541444">
    <property type="component" value="Unassembled WGS sequence"/>
</dbReference>
<evidence type="ECO:0000313" key="14">
    <source>
        <dbReference type="Proteomes" id="UP000541444"/>
    </source>
</evidence>
<dbReference type="SUPFAM" id="SSF53448">
    <property type="entry name" value="Nucleotide-diphospho-sugar transferases"/>
    <property type="match status" value="1"/>
</dbReference>
<evidence type="ECO:0000256" key="6">
    <source>
        <dbReference type="ARBA" id="ARBA00023136"/>
    </source>
</evidence>
<evidence type="ECO:0000313" key="13">
    <source>
        <dbReference type="EMBL" id="KAF6173252.1"/>
    </source>
</evidence>
<dbReference type="GO" id="GO:0071555">
    <property type="term" value="P:cell wall organization"/>
    <property type="evidence" value="ECO:0007669"/>
    <property type="project" value="UniProtKB-KW"/>
</dbReference>
<dbReference type="EMBL" id="JACGCM010000347">
    <property type="protein sequence ID" value="KAF6173252.1"/>
    <property type="molecule type" value="Genomic_DNA"/>
</dbReference>
<keyword evidence="7" id="KW-0961">Cell wall biogenesis/degradation</keyword>
<dbReference type="GO" id="GO:0030244">
    <property type="term" value="P:cellulose biosynthetic process"/>
    <property type="evidence" value="ECO:0007669"/>
    <property type="project" value="InterPro"/>
</dbReference>
<comment type="subcellular location">
    <subcellularLocation>
        <location evidence="1">Endomembrane system</location>
        <topology evidence="1">Multi-pass membrane protein</topology>
    </subcellularLocation>
</comment>
<feature type="transmembrane region" description="Helical" evidence="12">
    <location>
        <begin position="558"/>
        <end position="576"/>
    </location>
</feature>
<proteinExistence type="predicted"/>
<feature type="transmembrane region" description="Helical" evidence="12">
    <location>
        <begin position="520"/>
        <end position="537"/>
    </location>
</feature>
<feature type="binding site" evidence="9">
    <location>
        <position position="50"/>
    </location>
    <ligand>
        <name>UDP-alpha-D-glucose</name>
        <dbReference type="ChEBI" id="CHEBI:58885"/>
    </ligand>
</feature>
<dbReference type="GO" id="GO:0016760">
    <property type="term" value="F:cellulose synthase (UDP-forming) activity"/>
    <property type="evidence" value="ECO:0007669"/>
    <property type="project" value="InterPro"/>
</dbReference>
<dbReference type="PANTHER" id="PTHR13301">
    <property type="entry name" value="X-BOX TRANSCRIPTION FACTOR-RELATED"/>
    <property type="match status" value="1"/>
</dbReference>
<evidence type="ECO:0000256" key="8">
    <source>
        <dbReference type="PIRSR" id="PIRSR605150-1"/>
    </source>
</evidence>
<feature type="active site" evidence="8">
    <location>
        <position position="79"/>
    </location>
</feature>
<feature type="transmembrane region" description="Helical" evidence="12">
    <location>
        <begin position="643"/>
        <end position="661"/>
    </location>
</feature>
<dbReference type="InterPro" id="IPR005150">
    <property type="entry name" value="Cellulose_synth"/>
</dbReference>
<keyword evidence="6 12" id="KW-0472">Membrane</keyword>
<evidence type="ECO:0008006" key="15">
    <source>
        <dbReference type="Google" id="ProtNLM"/>
    </source>
</evidence>
<evidence type="ECO:0000256" key="2">
    <source>
        <dbReference type="ARBA" id="ARBA00022676"/>
    </source>
</evidence>
<keyword evidence="4 12" id="KW-0812">Transmembrane</keyword>
<feature type="transmembrane region" description="Helical" evidence="12">
    <location>
        <begin position="611"/>
        <end position="631"/>
    </location>
</feature>